<protein>
    <submittedName>
        <fullName evidence="1">Uncharacterized protein</fullName>
    </submittedName>
</protein>
<sequence length="92" mass="10718">MLCVLKTEAFYPFIHLDRIEVPISIEMLCLFLSQLDTCKQVVNMYNRFCVRCTNNEIRHNQRQPSLASNQIINVLHDLNNDISPSIFLTSTM</sequence>
<dbReference type="VEuPathDB" id="FungiDB:BCV72DRAFT_323100"/>
<gene>
    <name evidence="1" type="ORF">BCV71DRAFT_281635</name>
</gene>
<accession>A0A1X0S729</accession>
<evidence type="ECO:0000313" key="1">
    <source>
        <dbReference type="EMBL" id="ORE20117.1"/>
    </source>
</evidence>
<organism evidence="1 2">
    <name type="scientific">Rhizopus microsporus</name>
    <dbReference type="NCBI Taxonomy" id="58291"/>
    <lineage>
        <taxon>Eukaryota</taxon>
        <taxon>Fungi</taxon>
        <taxon>Fungi incertae sedis</taxon>
        <taxon>Mucoromycota</taxon>
        <taxon>Mucoromycotina</taxon>
        <taxon>Mucoromycetes</taxon>
        <taxon>Mucorales</taxon>
        <taxon>Mucorineae</taxon>
        <taxon>Rhizopodaceae</taxon>
        <taxon>Rhizopus</taxon>
    </lineage>
</organism>
<reference evidence="1 2" key="1">
    <citation type="journal article" date="2016" name="Proc. Natl. Acad. Sci. U.S.A.">
        <title>Lipid metabolic changes in an early divergent fungus govern the establishment of a mutualistic symbiosis with endobacteria.</title>
        <authorList>
            <person name="Lastovetsky O.A."/>
            <person name="Gaspar M.L."/>
            <person name="Mondo S.J."/>
            <person name="LaButti K.M."/>
            <person name="Sandor L."/>
            <person name="Grigoriev I.V."/>
            <person name="Henry S.A."/>
            <person name="Pawlowska T.E."/>
        </authorList>
    </citation>
    <scope>NUCLEOTIDE SEQUENCE [LARGE SCALE GENOMIC DNA]</scope>
    <source>
        <strain evidence="1 2">ATCC 11559</strain>
    </source>
</reference>
<dbReference type="AlphaFoldDB" id="A0A1X0S729"/>
<proteinExistence type="predicted"/>
<dbReference type="Proteomes" id="UP000242381">
    <property type="component" value="Unassembled WGS sequence"/>
</dbReference>
<evidence type="ECO:0000313" key="2">
    <source>
        <dbReference type="Proteomes" id="UP000242381"/>
    </source>
</evidence>
<dbReference type="OMA" id="NEIRHNQ"/>
<dbReference type="EMBL" id="KV921299">
    <property type="protein sequence ID" value="ORE20117.1"/>
    <property type="molecule type" value="Genomic_DNA"/>
</dbReference>
<name>A0A1X0S729_RHIZD</name>